<comment type="similarity">
    <text evidence="3 7">Belongs to the glycosyltransferase 1 family. Bacterial/plant glycogen synthase subfamily.</text>
</comment>
<dbReference type="GO" id="GO:0009011">
    <property type="term" value="F:alpha-1,4-glucan glucosyltransferase (ADP-glucose donor) activity"/>
    <property type="evidence" value="ECO:0007669"/>
    <property type="project" value="UniProtKB-UniRule"/>
</dbReference>
<dbReference type="NCBIfam" id="TIGR02095">
    <property type="entry name" value="glgA"/>
    <property type="match status" value="1"/>
</dbReference>
<dbReference type="Proteomes" id="UP000069912">
    <property type="component" value="Chromosome"/>
</dbReference>
<dbReference type="KEGG" id="asan:AWM72_00370"/>
<dbReference type="GeneID" id="92902527"/>
<evidence type="ECO:0000256" key="2">
    <source>
        <dbReference type="ARBA" id="ARBA00002764"/>
    </source>
</evidence>
<dbReference type="HAMAP" id="MF_00484">
    <property type="entry name" value="Glycogen_synth"/>
    <property type="match status" value="1"/>
</dbReference>
<dbReference type="PANTHER" id="PTHR45825">
    <property type="entry name" value="GRANULE-BOUND STARCH SYNTHASE 1, CHLOROPLASTIC/AMYLOPLASTIC"/>
    <property type="match status" value="1"/>
</dbReference>
<proteinExistence type="inferred from homology"/>
<dbReference type="SUPFAM" id="SSF53756">
    <property type="entry name" value="UDP-Glycosyltransferase/glycogen phosphorylase"/>
    <property type="match status" value="1"/>
</dbReference>
<reference evidence="11" key="2">
    <citation type="submission" date="2016-01" db="EMBL/GenBank/DDBJ databases">
        <title>Six Aerococcus type strain genome sequencing and assembly using PacBio and Illumina Hiseq.</title>
        <authorList>
            <person name="Carkaci D."/>
            <person name="Dargis R."/>
            <person name="Nielsen X.C."/>
            <person name="Skovgaard O."/>
            <person name="Fuursted K."/>
            <person name="Christensen J.J."/>
        </authorList>
    </citation>
    <scope>NUCLEOTIDE SEQUENCE [LARGE SCALE GENOMIC DNA]</scope>
    <source>
        <strain evidence="11">CCUG43001</strain>
    </source>
</reference>
<dbReference type="RefSeq" id="WP_067971560.1">
    <property type="nucleotide sequence ID" value="NZ_CP014160.1"/>
</dbReference>
<organism evidence="10 11">
    <name type="scientific">Aerococcus sanguinicola</name>
    <dbReference type="NCBI Taxonomy" id="119206"/>
    <lineage>
        <taxon>Bacteria</taxon>
        <taxon>Bacillati</taxon>
        <taxon>Bacillota</taxon>
        <taxon>Bacilli</taxon>
        <taxon>Lactobacillales</taxon>
        <taxon>Aerococcaceae</taxon>
        <taxon>Aerococcus</taxon>
    </lineage>
</organism>
<evidence type="ECO:0000313" key="10">
    <source>
        <dbReference type="EMBL" id="AMB93331.1"/>
    </source>
</evidence>
<keyword evidence="4 7" id="KW-0328">Glycosyltransferase</keyword>
<dbReference type="AlphaFoldDB" id="A0A0X8F9M0"/>
<evidence type="ECO:0000256" key="1">
    <source>
        <dbReference type="ARBA" id="ARBA00001478"/>
    </source>
</evidence>
<evidence type="ECO:0000313" key="11">
    <source>
        <dbReference type="Proteomes" id="UP000069912"/>
    </source>
</evidence>
<dbReference type="UniPathway" id="UPA00164"/>
<keyword evidence="11" id="KW-1185">Reference proteome</keyword>
<dbReference type="PANTHER" id="PTHR45825:SF11">
    <property type="entry name" value="ALPHA AMYLASE DOMAIN-CONTAINING PROTEIN"/>
    <property type="match status" value="1"/>
</dbReference>
<name>A0A0X8F9M0_9LACT</name>
<evidence type="ECO:0000259" key="8">
    <source>
        <dbReference type="Pfam" id="PF00534"/>
    </source>
</evidence>
<dbReference type="EC" id="2.4.1.21" evidence="7"/>
<reference evidence="10 11" key="1">
    <citation type="journal article" date="2016" name="Genome Announc.">
        <title>Complete Genome Sequences of Aerococcus christensenii CCUG 28831T, Aerococcus sanguinicola CCUG 43001T, Aerococcus urinae CCUG 36881T, Aerococcus urinaeequi CCUG 28094T, Aerococcus urinaehominis CCUG 42038 BT, and Aerococcus viridans CCUG 4311T.</title>
        <authorList>
            <person name="Carkaci D."/>
            <person name="Dargis R."/>
            <person name="Nielsen X.C."/>
            <person name="Skovgaard O."/>
            <person name="Fuursted K."/>
            <person name="Christensen J.J."/>
        </authorList>
    </citation>
    <scope>NUCLEOTIDE SEQUENCE [LARGE SCALE GENOMIC DNA]</scope>
    <source>
        <strain evidence="10 11">CCUG43001</strain>
    </source>
</reference>
<evidence type="ECO:0000256" key="4">
    <source>
        <dbReference type="ARBA" id="ARBA00022676"/>
    </source>
</evidence>
<dbReference type="InterPro" id="IPR013534">
    <property type="entry name" value="Starch_synth_cat_dom"/>
</dbReference>
<keyword evidence="5 7" id="KW-0808">Transferase</keyword>
<comment type="catalytic activity">
    <reaction evidence="1 7">
        <text>[(1-&gt;4)-alpha-D-glucosyl](n) + ADP-alpha-D-glucose = [(1-&gt;4)-alpha-D-glucosyl](n+1) + ADP + H(+)</text>
        <dbReference type="Rhea" id="RHEA:18189"/>
        <dbReference type="Rhea" id="RHEA-COMP:9584"/>
        <dbReference type="Rhea" id="RHEA-COMP:9587"/>
        <dbReference type="ChEBI" id="CHEBI:15378"/>
        <dbReference type="ChEBI" id="CHEBI:15444"/>
        <dbReference type="ChEBI" id="CHEBI:57498"/>
        <dbReference type="ChEBI" id="CHEBI:456216"/>
        <dbReference type="EC" id="2.4.1.21"/>
    </reaction>
</comment>
<dbReference type="Pfam" id="PF08323">
    <property type="entry name" value="Glyco_transf_5"/>
    <property type="match status" value="1"/>
</dbReference>
<comment type="pathway">
    <text evidence="7">Glycan biosynthesis; glycogen biosynthesis.</text>
</comment>
<evidence type="ECO:0000256" key="3">
    <source>
        <dbReference type="ARBA" id="ARBA00010281"/>
    </source>
</evidence>
<protein>
    <recommendedName>
        <fullName evidence="7">Glycogen synthase</fullName>
        <ecNumber evidence="7">2.4.1.21</ecNumber>
    </recommendedName>
    <alternativeName>
        <fullName evidence="7">Starch [bacterial glycogen] synthase</fullName>
    </alternativeName>
</protein>
<dbReference type="InterPro" id="IPR011835">
    <property type="entry name" value="GS/SS"/>
</dbReference>
<dbReference type="NCBIfam" id="NF001898">
    <property type="entry name" value="PRK00654.1-1"/>
    <property type="match status" value="1"/>
</dbReference>
<feature type="domain" description="Starch synthase catalytic" evidence="9">
    <location>
        <begin position="2"/>
        <end position="237"/>
    </location>
</feature>
<dbReference type="EMBL" id="CP014160">
    <property type="protein sequence ID" value="AMB93331.1"/>
    <property type="molecule type" value="Genomic_DNA"/>
</dbReference>
<dbReference type="InterPro" id="IPR001296">
    <property type="entry name" value="Glyco_trans_1"/>
</dbReference>
<evidence type="ECO:0000256" key="5">
    <source>
        <dbReference type="ARBA" id="ARBA00022679"/>
    </source>
</evidence>
<dbReference type="Pfam" id="PF00534">
    <property type="entry name" value="Glycos_transf_1"/>
    <property type="match status" value="1"/>
</dbReference>
<evidence type="ECO:0000256" key="7">
    <source>
        <dbReference type="HAMAP-Rule" id="MF_00484"/>
    </source>
</evidence>
<dbReference type="CDD" id="cd03791">
    <property type="entry name" value="GT5_Glycogen_synthase_DULL1-like"/>
    <property type="match status" value="1"/>
</dbReference>
<dbReference type="GO" id="GO:0004373">
    <property type="term" value="F:alpha-1,4-glucan glucosyltransferase (UDP-glucose donor) activity"/>
    <property type="evidence" value="ECO:0007669"/>
    <property type="project" value="InterPro"/>
</dbReference>
<keyword evidence="6 7" id="KW-0320">Glycogen biosynthesis</keyword>
<accession>A0A0X8F9M0</accession>
<dbReference type="GO" id="GO:0005978">
    <property type="term" value="P:glycogen biosynthetic process"/>
    <property type="evidence" value="ECO:0007669"/>
    <property type="project" value="UniProtKB-UniRule"/>
</dbReference>
<comment type="function">
    <text evidence="2 7">Synthesizes alpha-1,4-glucan chains using ADP-glucose.</text>
</comment>
<dbReference type="Gene3D" id="3.40.50.2000">
    <property type="entry name" value="Glycogen Phosphorylase B"/>
    <property type="match status" value="2"/>
</dbReference>
<feature type="domain" description="Glycosyl transferase family 1" evidence="8">
    <location>
        <begin position="286"/>
        <end position="443"/>
    </location>
</feature>
<gene>
    <name evidence="7" type="primary">glgA</name>
    <name evidence="10" type="ORF">AWM72_00370</name>
</gene>
<evidence type="ECO:0000256" key="6">
    <source>
        <dbReference type="ARBA" id="ARBA00023056"/>
    </source>
</evidence>
<evidence type="ECO:0000259" key="9">
    <source>
        <dbReference type="Pfam" id="PF08323"/>
    </source>
</evidence>
<feature type="binding site" evidence="7">
    <location>
        <position position="15"/>
    </location>
    <ligand>
        <name>ADP-alpha-D-glucose</name>
        <dbReference type="ChEBI" id="CHEBI:57498"/>
    </ligand>
</feature>
<sequence>MKILFASAEAAPFFKTGGLGDVSYVLPKALKAQGIDVRVVLPYYTLMPEEYKEACEDLLNFQVETGYQRQAYVGIKRLVLDDLTYYFVDNLDYFNRPSLYGYEDDCERFAFFDLAVIEMMEKVDFIPNIIHVNDWQTAMIPALLVDKYHWVEAYRDIRKVLTIHNIQFQGWTDKEALYSYFNTTDATFHDKGCEHYGAVNYLKGGINFSDIVTTVSPRYAGEIQTPEFGEGLDACLRDNHFKIRGIINGIDYDLNNPKTDPNLAVNYDAQTVQSAKLKNKIKLQERVGLVKDPDAALLGVVSRLTPQKGMQLLQEKAEELLNTRRVQVLVLGTGDDEFEHSFRYFEHKYPGRFCAYIDFDVHLAQEIYAGSDLFLMPSAFEPCGLSQMIAMRYGTLPLVHEVGGLADTVEPYNHFTGEGTGFSFNQFNGRDFLKIVNYAVDVYEHDKKAWQGLIQEAMSRDFSWQGPAEDYIQVYQSLLEA</sequence>